<dbReference type="RefSeq" id="WP_051502731.1">
    <property type="nucleotide sequence ID" value="NZ_JACJTA010000038.1"/>
</dbReference>
<name>A0ABR8GTT4_9CYAN</name>
<organism evidence="1 2">
    <name type="scientific">Scytonema hofmannii FACHB-248</name>
    <dbReference type="NCBI Taxonomy" id="1842502"/>
    <lineage>
        <taxon>Bacteria</taxon>
        <taxon>Bacillati</taxon>
        <taxon>Cyanobacteriota</taxon>
        <taxon>Cyanophyceae</taxon>
        <taxon>Nostocales</taxon>
        <taxon>Scytonemataceae</taxon>
        <taxon>Scytonema</taxon>
    </lineage>
</organism>
<proteinExistence type="predicted"/>
<protein>
    <submittedName>
        <fullName evidence="1">Uncharacterized protein</fullName>
    </submittedName>
</protein>
<evidence type="ECO:0000313" key="1">
    <source>
        <dbReference type="EMBL" id="MBD2606336.1"/>
    </source>
</evidence>
<reference evidence="1 2" key="1">
    <citation type="journal article" date="2020" name="ISME J.">
        <title>Comparative genomics reveals insights into cyanobacterial evolution and habitat adaptation.</title>
        <authorList>
            <person name="Chen M.Y."/>
            <person name="Teng W.K."/>
            <person name="Zhao L."/>
            <person name="Hu C.X."/>
            <person name="Zhou Y.K."/>
            <person name="Han B.P."/>
            <person name="Song L.R."/>
            <person name="Shu W.S."/>
        </authorList>
    </citation>
    <scope>NUCLEOTIDE SEQUENCE [LARGE SCALE GENOMIC DNA]</scope>
    <source>
        <strain evidence="1 2">FACHB-248</strain>
    </source>
</reference>
<comment type="caution">
    <text evidence="1">The sequence shown here is derived from an EMBL/GenBank/DDBJ whole genome shotgun (WGS) entry which is preliminary data.</text>
</comment>
<keyword evidence="2" id="KW-1185">Reference proteome</keyword>
<accession>A0ABR8GTT4</accession>
<sequence>MATNWIVFPFLLPPIDRIAASWQPFAVLMKTSDSKRCSHLVTDRKPMSKEERSPRVTVSLPEGSIDKLDRYASVMKTKQASAAAYLLQSKLDEMERNGEIPRQNLAGISEEDFDQFKEFISLLLGDRTERNRVSFTLLGQILGLEAERLSELYQLVKDCREGHAKGKVKR</sequence>
<dbReference type="Proteomes" id="UP000660380">
    <property type="component" value="Unassembled WGS sequence"/>
</dbReference>
<evidence type="ECO:0000313" key="2">
    <source>
        <dbReference type="Proteomes" id="UP000660380"/>
    </source>
</evidence>
<gene>
    <name evidence="1" type="ORF">H6G81_17810</name>
</gene>
<dbReference type="EMBL" id="JACJTA010000038">
    <property type="protein sequence ID" value="MBD2606336.1"/>
    <property type="molecule type" value="Genomic_DNA"/>
</dbReference>